<dbReference type="AlphaFoldDB" id="A0A699IWE1"/>
<dbReference type="GO" id="GO:0003964">
    <property type="term" value="F:RNA-directed DNA polymerase activity"/>
    <property type="evidence" value="ECO:0007669"/>
    <property type="project" value="UniProtKB-KW"/>
</dbReference>
<gene>
    <name evidence="1" type="ORF">Tci_563402</name>
</gene>
<accession>A0A699IWE1</accession>
<dbReference type="EMBL" id="BKCJ010341353">
    <property type="protein sequence ID" value="GEZ91429.1"/>
    <property type="molecule type" value="Genomic_DNA"/>
</dbReference>
<evidence type="ECO:0000313" key="1">
    <source>
        <dbReference type="EMBL" id="GEZ91429.1"/>
    </source>
</evidence>
<sequence length="115" mass="12754">VKVNYDASWIKESEKVGLGFVARNHNGEVLLSGALGECFAKSPLESEAKGTLTVKTLFEHKSDYSAKDDVISCIFMMHKSLEKSAVTKADPLDMSKEVKAESWFKRVAQIKGIWS</sequence>
<keyword evidence="1" id="KW-0808">Transferase</keyword>
<protein>
    <submittedName>
        <fullName evidence="1">Reverse transcriptase</fullName>
    </submittedName>
</protein>
<organism evidence="1">
    <name type="scientific">Tanacetum cinerariifolium</name>
    <name type="common">Dalmatian daisy</name>
    <name type="synonym">Chrysanthemum cinerariifolium</name>
    <dbReference type="NCBI Taxonomy" id="118510"/>
    <lineage>
        <taxon>Eukaryota</taxon>
        <taxon>Viridiplantae</taxon>
        <taxon>Streptophyta</taxon>
        <taxon>Embryophyta</taxon>
        <taxon>Tracheophyta</taxon>
        <taxon>Spermatophyta</taxon>
        <taxon>Magnoliopsida</taxon>
        <taxon>eudicotyledons</taxon>
        <taxon>Gunneridae</taxon>
        <taxon>Pentapetalae</taxon>
        <taxon>asterids</taxon>
        <taxon>campanulids</taxon>
        <taxon>Asterales</taxon>
        <taxon>Asteraceae</taxon>
        <taxon>Asteroideae</taxon>
        <taxon>Anthemideae</taxon>
        <taxon>Anthemidinae</taxon>
        <taxon>Tanacetum</taxon>
    </lineage>
</organism>
<keyword evidence="1" id="KW-0695">RNA-directed DNA polymerase</keyword>
<reference evidence="1" key="1">
    <citation type="journal article" date="2019" name="Sci. Rep.">
        <title>Draft genome of Tanacetum cinerariifolium, the natural source of mosquito coil.</title>
        <authorList>
            <person name="Yamashiro T."/>
            <person name="Shiraishi A."/>
            <person name="Satake H."/>
            <person name="Nakayama K."/>
        </authorList>
    </citation>
    <scope>NUCLEOTIDE SEQUENCE</scope>
</reference>
<name>A0A699IWE1_TANCI</name>
<comment type="caution">
    <text evidence="1">The sequence shown here is derived from an EMBL/GenBank/DDBJ whole genome shotgun (WGS) entry which is preliminary data.</text>
</comment>
<keyword evidence="1" id="KW-0548">Nucleotidyltransferase</keyword>
<feature type="non-terminal residue" evidence="1">
    <location>
        <position position="1"/>
    </location>
</feature>
<proteinExistence type="predicted"/>